<evidence type="ECO:0000313" key="10">
    <source>
        <dbReference type="EMBL" id="KAJ8983858.1"/>
    </source>
</evidence>
<keyword evidence="2" id="KW-0547">Nucleotide-binding</keyword>
<accession>A0ABQ9K2Q5</accession>
<dbReference type="PANTHER" id="PTHR47958">
    <property type="entry name" value="ATP-DEPENDENT RNA HELICASE DBP3"/>
    <property type="match status" value="1"/>
</dbReference>
<keyword evidence="3" id="KW-0378">Hydrolase</keyword>
<name>A0ABQ9K2Q5_9CUCU</name>
<evidence type="ECO:0000259" key="7">
    <source>
        <dbReference type="PROSITE" id="PS51192"/>
    </source>
</evidence>
<dbReference type="InterPro" id="IPR011545">
    <property type="entry name" value="DEAD/DEAH_box_helicase_dom"/>
</dbReference>
<dbReference type="InterPro" id="IPR001650">
    <property type="entry name" value="Helicase_C-like"/>
</dbReference>
<dbReference type="Pfam" id="PF00270">
    <property type="entry name" value="DEAD"/>
    <property type="match status" value="1"/>
</dbReference>
<evidence type="ECO:0000259" key="8">
    <source>
        <dbReference type="PROSITE" id="PS51194"/>
    </source>
</evidence>
<dbReference type="InterPro" id="IPR014001">
    <property type="entry name" value="Helicase_ATP-bd"/>
</dbReference>
<dbReference type="InterPro" id="IPR027417">
    <property type="entry name" value="P-loop_NTPase"/>
</dbReference>
<dbReference type="PROSITE" id="PS51192">
    <property type="entry name" value="HELICASE_ATP_BIND_1"/>
    <property type="match status" value="1"/>
</dbReference>
<evidence type="ECO:0000259" key="9">
    <source>
        <dbReference type="PROSITE" id="PS51195"/>
    </source>
</evidence>
<feature type="domain" description="Helicase ATP-binding" evidence="7">
    <location>
        <begin position="57"/>
        <end position="223"/>
    </location>
</feature>
<keyword evidence="4" id="KW-0347">Helicase</keyword>
<dbReference type="EC" id="3.6.4.13" evidence="1"/>
<proteinExistence type="predicted"/>
<evidence type="ECO:0000256" key="4">
    <source>
        <dbReference type="ARBA" id="ARBA00022806"/>
    </source>
</evidence>
<dbReference type="PROSITE" id="PS51195">
    <property type="entry name" value="Q_MOTIF"/>
    <property type="match status" value="1"/>
</dbReference>
<organism evidence="10 11">
    <name type="scientific">Molorchus minor</name>
    <dbReference type="NCBI Taxonomy" id="1323400"/>
    <lineage>
        <taxon>Eukaryota</taxon>
        <taxon>Metazoa</taxon>
        <taxon>Ecdysozoa</taxon>
        <taxon>Arthropoda</taxon>
        <taxon>Hexapoda</taxon>
        <taxon>Insecta</taxon>
        <taxon>Pterygota</taxon>
        <taxon>Neoptera</taxon>
        <taxon>Endopterygota</taxon>
        <taxon>Coleoptera</taxon>
        <taxon>Polyphaga</taxon>
        <taxon>Cucujiformia</taxon>
        <taxon>Chrysomeloidea</taxon>
        <taxon>Cerambycidae</taxon>
        <taxon>Lamiinae</taxon>
        <taxon>Monochamini</taxon>
        <taxon>Molorchus</taxon>
    </lineage>
</organism>
<dbReference type="SUPFAM" id="SSF52540">
    <property type="entry name" value="P-loop containing nucleoside triphosphate hydrolases"/>
    <property type="match status" value="2"/>
</dbReference>
<evidence type="ECO:0000256" key="2">
    <source>
        <dbReference type="ARBA" id="ARBA00022741"/>
    </source>
</evidence>
<dbReference type="Gene3D" id="3.40.50.300">
    <property type="entry name" value="P-loop containing nucleotide triphosphate hydrolases"/>
    <property type="match status" value="2"/>
</dbReference>
<comment type="caution">
    <text evidence="10">The sequence shown here is derived from an EMBL/GenBank/DDBJ whole genome shotgun (WGS) entry which is preliminary data.</text>
</comment>
<reference evidence="10" key="1">
    <citation type="journal article" date="2023" name="Insect Mol. Biol.">
        <title>Genome sequencing provides insights into the evolution of gene families encoding plant cell wall-degrading enzymes in longhorned beetles.</title>
        <authorList>
            <person name="Shin N.R."/>
            <person name="Okamura Y."/>
            <person name="Kirsch R."/>
            <person name="Pauchet Y."/>
        </authorList>
    </citation>
    <scope>NUCLEOTIDE SEQUENCE</scope>
    <source>
        <strain evidence="10">MMC_N1</strain>
    </source>
</reference>
<sequence length="554" mass="61710">MLKMSGMLAHSLDSQRSRDISLEGNISFESLLLNENLLNGLTKNGYKKPSPIQIKAIPVGRCGFDVIVKSKSGTGKTLLHFETVEVLKTQTQVLILAPTREIVVQIEEVISTVGTFIEGLHVTSFIGGLPIKEDIEKCKDCHIAVGAPGRVKHLITEGILKINSVRLLVLDEVDKLMENSFVNDINEIYNNLTGRVQVITTSATYTNEIKTFLHKFMLSPTQVVVEDETPLLWGLKQFVQVIDSHPNVVQQTKAKTDVILKILTRLSFTQCIIFTNYQIRAESISNTLNQKGHASLYISAARTQVERLAAVKDLRNFKCRIMLSTDLTARGIDAANVDLVINYDVPVDANGKSWSVTAPQRICINLVSRTGELQQLQNILNTIGGPSMSIPELPDFNGDIKDLLNLEVPNEKHILAISSDVITSKSNNTTANLNVENTSKKEKAETCKKMLNKSPDSVSNHIEDIFKIGYECATGKLSEHWRYYFPDLDNGNSSLLLKEEISDYDETEKSCSEDLIDRTGDLRDEENPVADYMKWIPVEKSEAIDFEKSGVANK</sequence>
<keyword evidence="11" id="KW-1185">Reference proteome</keyword>
<feature type="domain" description="DEAD-box RNA helicase Q" evidence="9">
    <location>
        <begin position="26"/>
        <end position="54"/>
    </location>
</feature>
<feature type="domain" description="Helicase C-terminal" evidence="8">
    <location>
        <begin position="258"/>
        <end position="421"/>
    </location>
</feature>
<evidence type="ECO:0000313" key="11">
    <source>
        <dbReference type="Proteomes" id="UP001162164"/>
    </source>
</evidence>
<feature type="short sequence motif" description="Q motif" evidence="6">
    <location>
        <begin position="26"/>
        <end position="54"/>
    </location>
</feature>
<evidence type="ECO:0000256" key="1">
    <source>
        <dbReference type="ARBA" id="ARBA00012552"/>
    </source>
</evidence>
<dbReference type="Pfam" id="PF00271">
    <property type="entry name" value="Helicase_C"/>
    <property type="match status" value="1"/>
</dbReference>
<dbReference type="SMART" id="SM00487">
    <property type="entry name" value="DEXDc"/>
    <property type="match status" value="1"/>
</dbReference>
<keyword evidence="5" id="KW-0067">ATP-binding</keyword>
<dbReference type="EMBL" id="JAPWTJ010000058">
    <property type="protein sequence ID" value="KAJ8983858.1"/>
    <property type="molecule type" value="Genomic_DNA"/>
</dbReference>
<gene>
    <name evidence="10" type="ORF">NQ317_016463</name>
</gene>
<dbReference type="PROSITE" id="PS51194">
    <property type="entry name" value="HELICASE_CTER"/>
    <property type="match status" value="1"/>
</dbReference>
<dbReference type="InterPro" id="IPR014014">
    <property type="entry name" value="RNA_helicase_DEAD_Q_motif"/>
</dbReference>
<dbReference type="CDD" id="cd18787">
    <property type="entry name" value="SF2_C_DEAD"/>
    <property type="match status" value="1"/>
</dbReference>
<dbReference type="Proteomes" id="UP001162164">
    <property type="component" value="Unassembled WGS sequence"/>
</dbReference>
<dbReference type="SMART" id="SM00490">
    <property type="entry name" value="HELICc"/>
    <property type="match status" value="1"/>
</dbReference>
<protein>
    <recommendedName>
        <fullName evidence="1">RNA helicase</fullName>
        <ecNumber evidence="1">3.6.4.13</ecNumber>
    </recommendedName>
</protein>
<evidence type="ECO:0000256" key="5">
    <source>
        <dbReference type="ARBA" id="ARBA00022840"/>
    </source>
</evidence>
<evidence type="ECO:0000256" key="3">
    <source>
        <dbReference type="ARBA" id="ARBA00022801"/>
    </source>
</evidence>
<evidence type="ECO:0000256" key="6">
    <source>
        <dbReference type="PROSITE-ProRule" id="PRU00552"/>
    </source>
</evidence>